<evidence type="ECO:0000313" key="3">
    <source>
        <dbReference type="EMBL" id="PLW24766.1"/>
    </source>
</evidence>
<evidence type="ECO:0000313" key="7">
    <source>
        <dbReference type="Proteomes" id="UP000235392"/>
    </source>
</evidence>
<evidence type="ECO:0000256" key="1">
    <source>
        <dbReference type="SAM" id="SignalP"/>
    </source>
</evidence>
<evidence type="ECO:0000313" key="5">
    <source>
        <dbReference type="EMBL" id="PLW51385.1"/>
    </source>
</evidence>
<accession>A0A2N5TGY3</accession>
<feature type="signal peptide" evidence="1">
    <location>
        <begin position="1"/>
        <end position="20"/>
    </location>
</feature>
<proteinExistence type="predicted"/>
<gene>
    <name evidence="4" type="ORF">PCANC_06916</name>
    <name evidence="2" type="ORF">PCANC_09094</name>
    <name evidence="5" type="ORF">PCASD_00356</name>
    <name evidence="3" type="ORF">PCASD_05223</name>
</gene>
<keyword evidence="1" id="KW-0732">Signal</keyword>
<dbReference type="Proteomes" id="UP000235392">
    <property type="component" value="Unassembled WGS sequence"/>
</dbReference>
<dbReference type="Proteomes" id="UP000235388">
    <property type="component" value="Unassembled WGS sequence"/>
</dbReference>
<dbReference type="EMBL" id="PGCJ01000097">
    <property type="protein sequence ID" value="PLW49231.1"/>
    <property type="molecule type" value="Genomic_DNA"/>
</dbReference>
<dbReference type="PROSITE" id="PS51257">
    <property type="entry name" value="PROKAR_LIPOPROTEIN"/>
    <property type="match status" value="1"/>
</dbReference>
<reference evidence="6 7" key="1">
    <citation type="submission" date="2017-11" db="EMBL/GenBank/DDBJ databases">
        <title>De novo assembly and phasing of dikaryotic genomes from two isolates of Puccinia coronata f. sp. avenae, the causal agent of oat crown rust.</title>
        <authorList>
            <person name="Miller M.E."/>
            <person name="Zhang Y."/>
            <person name="Omidvar V."/>
            <person name="Sperschneider J."/>
            <person name="Schwessinger B."/>
            <person name="Raley C."/>
            <person name="Palmer J.M."/>
            <person name="Garnica D."/>
            <person name="Upadhyaya N."/>
            <person name="Rathjen J."/>
            <person name="Taylor J.M."/>
            <person name="Park R.F."/>
            <person name="Dodds P.N."/>
            <person name="Hirsch C.D."/>
            <person name="Kianian S.F."/>
            <person name="Figueroa M."/>
        </authorList>
    </citation>
    <scope>NUCLEOTIDE SEQUENCE [LARGE SCALE GENOMIC DNA]</scope>
    <source>
        <strain evidence="2">12NC29</strain>
        <strain evidence="3">12SD80</strain>
    </source>
</reference>
<dbReference type="AlphaFoldDB" id="A0A2N5TGY3"/>
<comment type="caution">
    <text evidence="3">The sequence shown here is derived from an EMBL/GenBank/DDBJ whole genome shotgun (WGS) entry which is preliminary data.</text>
</comment>
<evidence type="ECO:0000313" key="2">
    <source>
        <dbReference type="EMBL" id="PLW17725.1"/>
    </source>
</evidence>
<dbReference type="EMBL" id="PGCJ01000844">
    <property type="protein sequence ID" value="PLW17725.1"/>
    <property type="molecule type" value="Genomic_DNA"/>
</dbReference>
<protein>
    <recommendedName>
        <fullName evidence="8">Cyanovirin-N domain-containing protein</fullName>
    </recommendedName>
</protein>
<sequence length="99" mass="9654">MRSTVLAIALSLALFQSCSAGLLGLGASEAAAAPGVNCLNTNAFIGIGALNNGLCTTSGSGTTSMNCANAQGTIIVGALNSANCIAQKNADSNAQDNAY</sequence>
<dbReference type="EMBL" id="PGCI01000005">
    <property type="protein sequence ID" value="PLW51385.1"/>
    <property type="molecule type" value="Genomic_DNA"/>
</dbReference>
<organism evidence="3 7">
    <name type="scientific">Puccinia coronata f. sp. avenae</name>
    <dbReference type="NCBI Taxonomy" id="200324"/>
    <lineage>
        <taxon>Eukaryota</taxon>
        <taxon>Fungi</taxon>
        <taxon>Dikarya</taxon>
        <taxon>Basidiomycota</taxon>
        <taxon>Pucciniomycotina</taxon>
        <taxon>Pucciniomycetes</taxon>
        <taxon>Pucciniales</taxon>
        <taxon>Pucciniaceae</taxon>
        <taxon>Puccinia</taxon>
    </lineage>
</organism>
<keyword evidence="6" id="KW-1185">Reference proteome</keyword>
<evidence type="ECO:0000313" key="4">
    <source>
        <dbReference type="EMBL" id="PLW49231.1"/>
    </source>
</evidence>
<name>A0A2N5TGY3_9BASI</name>
<evidence type="ECO:0000313" key="6">
    <source>
        <dbReference type="Proteomes" id="UP000235388"/>
    </source>
</evidence>
<dbReference type="EMBL" id="PGCI01000604">
    <property type="protein sequence ID" value="PLW24766.1"/>
    <property type="molecule type" value="Genomic_DNA"/>
</dbReference>
<feature type="chain" id="PRO_5015083717" description="Cyanovirin-N domain-containing protein" evidence="1">
    <location>
        <begin position="21"/>
        <end position="99"/>
    </location>
</feature>
<evidence type="ECO:0008006" key="8">
    <source>
        <dbReference type="Google" id="ProtNLM"/>
    </source>
</evidence>